<keyword evidence="5" id="KW-0770">Synapse</keyword>
<dbReference type="GO" id="GO:0022848">
    <property type="term" value="F:acetylcholine-gated monoatomic cation-selective channel activity"/>
    <property type="evidence" value="ECO:0007669"/>
    <property type="project" value="InterPro"/>
</dbReference>
<evidence type="ECO:0000259" key="16">
    <source>
        <dbReference type="Pfam" id="PF02931"/>
    </source>
</evidence>
<dbReference type="GO" id="GO:0045211">
    <property type="term" value="C:postsynaptic membrane"/>
    <property type="evidence" value="ECO:0007669"/>
    <property type="project" value="UniProtKB-SubCell"/>
</dbReference>
<keyword evidence="12" id="KW-1071">Ligand-gated ion channel</keyword>
<evidence type="ECO:0000256" key="5">
    <source>
        <dbReference type="ARBA" id="ARBA00023018"/>
    </source>
</evidence>
<evidence type="ECO:0000256" key="8">
    <source>
        <dbReference type="ARBA" id="ARBA00023157"/>
    </source>
</evidence>
<feature type="signal peptide" evidence="15">
    <location>
        <begin position="1"/>
        <end position="17"/>
    </location>
</feature>
<dbReference type="CDD" id="cd19064">
    <property type="entry name" value="LGIC_TM_nAChR"/>
    <property type="match status" value="1"/>
</dbReference>
<dbReference type="GO" id="GO:0004888">
    <property type="term" value="F:transmembrane signaling receptor activity"/>
    <property type="evidence" value="ECO:0007669"/>
    <property type="project" value="InterPro"/>
</dbReference>
<keyword evidence="8" id="KW-1015">Disulfide bond</keyword>
<dbReference type="InterPro" id="IPR036734">
    <property type="entry name" value="Neur_chan_lig-bd_sf"/>
</dbReference>
<dbReference type="PRINTS" id="PR00252">
    <property type="entry name" value="NRIONCHANNEL"/>
</dbReference>
<protein>
    <submittedName>
        <fullName evidence="19">Neur_chan_LBD domain-containing protein</fullName>
    </submittedName>
</protein>
<keyword evidence="2" id="KW-1003">Cell membrane</keyword>
<feature type="transmembrane region" description="Helical" evidence="15">
    <location>
        <begin position="278"/>
        <end position="298"/>
    </location>
</feature>
<evidence type="ECO:0000256" key="12">
    <source>
        <dbReference type="ARBA" id="ARBA00023286"/>
    </source>
</evidence>
<evidence type="ECO:0000256" key="3">
    <source>
        <dbReference type="ARBA" id="ARBA00022692"/>
    </source>
</evidence>
<dbReference type="PANTHER" id="PTHR18945">
    <property type="entry name" value="NEUROTRANSMITTER GATED ION CHANNEL"/>
    <property type="match status" value="1"/>
</dbReference>
<keyword evidence="18" id="KW-1185">Reference proteome</keyword>
<dbReference type="STRING" id="451379.A0A158R5R8"/>
<evidence type="ECO:0000256" key="11">
    <source>
        <dbReference type="ARBA" id="ARBA00023257"/>
    </source>
</evidence>
<evidence type="ECO:0000256" key="6">
    <source>
        <dbReference type="ARBA" id="ARBA00023065"/>
    </source>
</evidence>
<keyword evidence="15" id="KW-0732">Signal</keyword>
<evidence type="ECO:0000259" key="17">
    <source>
        <dbReference type="Pfam" id="PF02932"/>
    </source>
</evidence>
<dbReference type="Proteomes" id="UP000046393">
    <property type="component" value="Unplaced"/>
</dbReference>
<dbReference type="FunFam" id="2.70.170.10:FF:000044">
    <property type="entry name" value="AcetylCholine Receptor"/>
    <property type="match status" value="1"/>
</dbReference>
<evidence type="ECO:0000256" key="10">
    <source>
        <dbReference type="ARBA" id="ARBA00023180"/>
    </source>
</evidence>
<sequence length="384" mass="44571">MLWIFYILSFIVNAVYTVPSEIRNQLHEDLLFDYMKVPRPVKNTSDVITVEVGASLIRLLDVDEKNQIMTTNLWLEMRWYDTRLTWNPKKYGGLRSIHIPSDFIWVPDFVLYNNAVGDPDITIVTDVLVSYDGRVVWHPPAIYKSFCPIDVTWFPYDTQNCEMKFGIWTYTGYYIDLKQINRETVSWKNTSSISLTFQFYDFCSYFRSAEWDLLSLSSAKHSKLYSNCCGPEKFVDITYFFTLRRKTLFFTCNLIVPCFLISFLTAFVFCLSHKKIDFAIHLLVTLTVFFLVLLEIMPPTSIVLPMLGRYLTTTMVLVTASTIVSVIVVNFRLQWVFVSVVMDRLFFIIFSILNIGSIAIILEAPIFNDYLEPLNKSTAGKPFG</sequence>
<feature type="transmembrane region" description="Helical" evidence="15">
    <location>
        <begin position="310"/>
        <end position="333"/>
    </location>
</feature>
<dbReference type="InterPro" id="IPR006202">
    <property type="entry name" value="Neur_chan_lig-bd"/>
</dbReference>
<evidence type="ECO:0000256" key="15">
    <source>
        <dbReference type="RuleBase" id="RU000687"/>
    </source>
</evidence>
<feature type="transmembrane region" description="Helical" evidence="15">
    <location>
        <begin position="345"/>
        <end position="367"/>
    </location>
</feature>
<keyword evidence="3 15" id="KW-0812">Transmembrane</keyword>
<dbReference type="SUPFAM" id="SSF63712">
    <property type="entry name" value="Nicotinic receptor ligand binding domain-like"/>
    <property type="match status" value="1"/>
</dbReference>
<comment type="subcellular location">
    <subcellularLocation>
        <location evidence="14">Postsynaptic cell membrane</location>
        <topology evidence="14">Multi-pass membrane protein</topology>
    </subcellularLocation>
</comment>
<dbReference type="AlphaFoldDB" id="A0A158R5R8"/>
<accession>A0A158R5R8</accession>
<reference evidence="19" key="1">
    <citation type="submission" date="2016-04" db="UniProtKB">
        <authorList>
            <consortium name="WormBaseParasite"/>
        </authorList>
    </citation>
    <scope>IDENTIFICATION</scope>
</reference>
<comment type="similarity">
    <text evidence="15">Belongs to the ligand-gated ion channel (TC 1.A.9) family.</text>
</comment>
<dbReference type="Gene3D" id="2.70.170.10">
    <property type="entry name" value="Neurotransmitter-gated ion-channel ligand-binding domain"/>
    <property type="match status" value="1"/>
</dbReference>
<name>A0A158R5R8_9BILA</name>
<evidence type="ECO:0000256" key="13">
    <source>
        <dbReference type="ARBA" id="ARBA00023303"/>
    </source>
</evidence>
<dbReference type="PROSITE" id="PS00236">
    <property type="entry name" value="NEUROTR_ION_CHANNEL"/>
    <property type="match status" value="1"/>
</dbReference>
<evidence type="ECO:0000256" key="9">
    <source>
        <dbReference type="ARBA" id="ARBA00023170"/>
    </source>
</evidence>
<dbReference type="InterPro" id="IPR036719">
    <property type="entry name" value="Neuro-gated_channel_TM_sf"/>
</dbReference>
<feature type="transmembrane region" description="Helical" evidence="15">
    <location>
        <begin position="248"/>
        <end position="271"/>
    </location>
</feature>
<evidence type="ECO:0000313" key="19">
    <source>
        <dbReference type="WBParaSite" id="SMUV_0000788101-mRNA-1"/>
    </source>
</evidence>
<dbReference type="PRINTS" id="PR00254">
    <property type="entry name" value="NICOTINICR"/>
</dbReference>
<keyword evidence="4 15" id="KW-1133">Transmembrane helix</keyword>
<feature type="domain" description="Neurotransmitter-gated ion-channel transmembrane" evidence="17">
    <location>
        <begin position="254"/>
        <end position="332"/>
    </location>
</feature>
<feature type="domain" description="Neurotransmitter-gated ion-channel ligand-binding" evidence="16">
    <location>
        <begin position="24"/>
        <end position="247"/>
    </location>
</feature>
<dbReference type="Pfam" id="PF02931">
    <property type="entry name" value="Neur_chan_LBD"/>
    <property type="match status" value="1"/>
</dbReference>
<dbReference type="Pfam" id="PF02932">
    <property type="entry name" value="Neur_chan_memb"/>
    <property type="match status" value="1"/>
</dbReference>
<evidence type="ECO:0000256" key="4">
    <source>
        <dbReference type="ARBA" id="ARBA00022989"/>
    </source>
</evidence>
<keyword evidence="13 15" id="KW-0407">Ion channel</keyword>
<keyword evidence="10" id="KW-0325">Glycoprotein</keyword>
<dbReference type="InterPro" id="IPR018000">
    <property type="entry name" value="Neurotransmitter_ion_chnl_CS"/>
</dbReference>
<evidence type="ECO:0000256" key="1">
    <source>
        <dbReference type="ARBA" id="ARBA00022448"/>
    </source>
</evidence>
<dbReference type="InterPro" id="IPR006029">
    <property type="entry name" value="Neurotrans-gated_channel_TM"/>
</dbReference>
<proteinExistence type="inferred from homology"/>
<dbReference type="SUPFAM" id="SSF90112">
    <property type="entry name" value="Neurotransmitter-gated ion-channel transmembrane pore"/>
    <property type="match status" value="1"/>
</dbReference>
<keyword evidence="9" id="KW-0675">Receptor</keyword>
<evidence type="ECO:0000256" key="14">
    <source>
        <dbReference type="ARBA" id="ARBA00034104"/>
    </source>
</evidence>
<organism evidence="18 19">
    <name type="scientific">Syphacia muris</name>
    <dbReference type="NCBI Taxonomy" id="451379"/>
    <lineage>
        <taxon>Eukaryota</taxon>
        <taxon>Metazoa</taxon>
        <taxon>Ecdysozoa</taxon>
        <taxon>Nematoda</taxon>
        <taxon>Chromadorea</taxon>
        <taxon>Rhabditida</taxon>
        <taxon>Spirurina</taxon>
        <taxon>Oxyuridomorpha</taxon>
        <taxon>Oxyuroidea</taxon>
        <taxon>Oxyuridae</taxon>
        <taxon>Syphacia</taxon>
    </lineage>
</organism>
<evidence type="ECO:0000313" key="18">
    <source>
        <dbReference type="Proteomes" id="UP000046393"/>
    </source>
</evidence>
<keyword evidence="11" id="KW-0628">Postsynaptic cell membrane</keyword>
<feature type="chain" id="PRO_5022254338" evidence="15">
    <location>
        <begin position="18"/>
        <end position="384"/>
    </location>
</feature>
<dbReference type="InterPro" id="IPR038050">
    <property type="entry name" value="Neuro_actylchol_rec"/>
</dbReference>
<keyword evidence="6 15" id="KW-0406">Ion transport</keyword>
<keyword evidence="7 15" id="KW-0472">Membrane</keyword>
<keyword evidence="1 15" id="KW-0813">Transport</keyword>
<dbReference type="InterPro" id="IPR006201">
    <property type="entry name" value="Neur_channel"/>
</dbReference>
<dbReference type="InterPro" id="IPR002394">
    <property type="entry name" value="Nicotinic_acetylcholine_rcpt"/>
</dbReference>
<dbReference type="WBParaSite" id="SMUV_0000788101-mRNA-1">
    <property type="protein sequence ID" value="SMUV_0000788101-mRNA-1"/>
    <property type="gene ID" value="SMUV_0000788101"/>
</dbReference>
<evidence type="ECO:0000256" key="7">
    <source>
        <dbReference type="ARBA" id="ARBA00023136"/>
    </source>
</evidence>
<dbReference type="Gene3D" id="1.20.58.390">
    <property type="entry name" value="Neurotransmitter-gated ion-channel transmembrane domain"/>
    <property type="match status" value="1"/>
</dbReference>
<evidence type="ECO:0000256" key="2">
    <source>
        <dbReference type="ARBA" id="ARBA00022475"/>
    </source>
</evidence>